<comment type="caution">
    <text evidence="6">The sequence shown here is derived from an EMBL/GenBank/DDBJ whole genome shotgun (WGS) entry which is preliminary data.</text>
</comment>
<dbReference type="EMBL" id="JADKYB010000005">
    <property type="protein sequence ID" value="MBM9504938.1"/>
    <property type="molecule type" value="Genomic_DNA"/>
</dbReference>
<evidence type="ECO:0000313" key="7">
    <source>
        <dbReference type="Proteomes" id="UP000749040"/>
    </source>
</evidence>
<dbReference type="NCBIfam" id="TIGR00350">
    <property type="entry name" value="lytR_cpsA_psr"/>
    <property type="match status" value="1"/>
</dbReference>
<evidence type="ECO:0000256" key="2">
    <source>
        <dbReference type="SAM" id="MobiDB-lite"/>
    </source>
</evidence>
<keyword evidence="7" id="KW-1185">Reference proteome</keyword>
<dbReference type="Pfam" id="PF13399">
    <property type="entry name" value="LytR_C"/>
    <property type="match status" value="1"/>
</dbReference>
<dbReference type="InterPro" id="IPR027381">
    <property type="entry name" value="LytR/CpsA/Psr_C"/>
</dbReference>
<feature type="region of interest" description="Disordered" evidence="2">
    <location>
        <begin position="457"/>
        <end position="479"/>
    </location>
</feature>
<feature type="transmembrane region" description="Helical" evidence="3">
    <location>
        <begin position="127"/>
        <end position="150"/>
    </location>
</feature>
<sequence>MDAQGRGEIDPADQWVLDPATGTYQLRLDPGQQAQPPAPGVPAQGRPHDTAGTGAAAPAADPAGTETPRIPGSRTGGRAQARAAARSQGRRAARTTAAAGPGGTRGGPAGPPSRRKAKPRMSRRNRILAWTAGSLGFVVVVTSVAGYLIYQHFNNNITTVDVGDAGSKGVTHSGPMNILVIGTDSRQGLGDKYGDAGSIGHADTTILFHVSADRSNATVLSIPRDIVTSIPDCPTRQKNGSIKVIPASPKHLTYPKFNESLGQDGRDPGCTMRTVKQLTGIQVDHFMMVNFEAVKTLSTAVGGVPVCLNRPLVDPKSHLNLSAGPHTIEGEQALEFVRTRHALQNQSDLDRIKLQQAFLGALIRRMKSGGTLSNPKKLWTLAEAATKALTVDTAIGSVTKLNSLANDLGKVDTKHITFTTLPVMDNPNEKVHATVVPDPTRAPQVLAMIKNDIPLSPVGKAPAKPDPRLVGPKATPHDTRVTVLNGSGTFGAAQDMVNWLQNDKGVNRSANGGNAPTPIAHTVLDYAPNQADQARSLAAMMGLPASALHLGTVNAQPLQYMTLTLGKDYTRPGVPIAIPTTLPKGVQKSQADSTACAG</sequence>
<dbReference type="Proteomes" id="UP000749040">
    <property type="component" value="Unassembled WGS sequence"/>
</dbReference>
<dbReference type="PANTHER" id="PTHR33392:SF6">
    <property type="entry name" value="POLYISOPRENYL-TEICHOIC ACID--PEPTIDOGLYCAN TEICHOIC ACID TRANSFERASE TAGU"/>
    <property type="match status" value="1"/>
</dbReference>
<evidence type="ECO:0000256" key="3">
    <source>
        <dbReference type="SAM" id="Phobius"/>
    </source>
</evidence>
<dbReference type="Pfam" id="PF03816">
    <property type="entry name" value="LytR_cpsA_psr"/>
    <property type="match status" value="1"/>
</dbReference>
<dbReference type="Gene3D" id="3.30.70.2390">
    <property type="match status" value="1"/>
</dbReference>
<feature type="compositionally biased region" description="Basic residues" evidence="2">
    <location>
        <begin position="113"/>
        <end position="122"/>
    </location>
</feature>
<dbReference type="RefSeq" id="WP_205356820.1">
    <property type="nucleotide sequence ID" value="NZ_JADKYB010000005.1"/>
</dbReference>
<evidence type="ECO:0000259" key="4">
    <source>
        <dbReference type="Pfam" id="PF03816"/>
    </source>
</evidence>
<feature type="compositionally biased region" description="Low complexity" evidence="2">
    <location>
        <begin position="72"/>
        <end position="87"/>
    </location>
</feature>
<comment type="similarity">
    <text evidence="1">Belongs to the LytR/CpsA/Psr (LCP) family.</text>
</comment>
<keyword evidence="3" id="KW-1133">Transmembrane helix</keyword>
<dbReference type="Gene3D" id="3.40.630.190">
    <property type="entry name" value="LCP protein"/>
    <property type="match status" value="1"/>
</dbReference>
<feature type="region of interest" description="Disordered" evidence="2">
    <location>
        <begin position="1"/>
        <end position="122"/>
    </location>
</feature>
<dbReference type="InterPro" id="IPR004474">
    <property type="entry name" value="LytR_CpsA_psr"/>
</dbReference>
<evidence type="ECO:0000259" key="5">
    <source>
        <dbReference type="Pfam" id="PF13399"/>
    </source>
</evidence>
<accession>A0ABS2TSI3</accession>
<proteinExistence type="inferred from homology"/>
<keyword evidence="3" id="KW-0812">Transmembrane</keyword>
<protein>
    <submittedName>
        <fullName evidence="6">LCP family protein</fullName>
    </submittedName>
</protein>
<feature type="compositionally biased region" description="Low complexity" evidence="2">
    <location>
        <begin position="30"/>
        <end position="65"/>
    </location>
</feature>
<feature type="domain" description="Cell envelope-related transcriptional attenuator" evidence="4">
    <location>
        <begin position="201"/>
        <end position="368"/>
    </location>
</feature>
<name>A0ABS2TSI3_9ACTN</name>
<dbReference type="PANTHER" id="PTHR33392">
    <property type="entry name" value="POLYISOPRENYL-TEICHOIC ACID--PEPTIDOGLYCAN TEICHOIC ACID TRANSFERASE TAGU"/>
    <property type="match status" value="1"/>
</dbReference>
<keyword evidence="3" id="KW-0472">Membrane</keyword>
<organism evidence="6 7">
    <name type="scientific">Actinacidiphila acididurans</name>
    <dbReference type="NCBI Taxonomy" id="2784346"/>
    <lineage>
        <taxon>Bacteria</taxon>
        <taxon>Bacillati</taxon>
        <taxon>Actinomycetota</taxon>
        <taxon>Actinomycetes</taxon>
        <taxon>Kitasatosporales</taxon>
        <taxon>Streptomycetaceae</taxon>
        <taxon>Actinacidiphila</taxon>
    </lineage>
</organism>
<evidence type="ECO:0000256" key="1">
    <source>
        <dbReference type="ARBA" id="ARBA00006068"/>
    </source>
</evidence>
<reference evidence="6 7" key="1">
    <citation type="submission" date="2021-01" db="EMBL/GenBank/DDBJ databases">
        <title>Streptomyces acididurans sp. nov., isolated from a peat swamp forest soil.</title>
        <authorList>
            <person name="Chantavorakit T."/>
            <person name="Duangmal K."/>
        </authorList>
    </citation>
    <scope>NUCLEOTIDE SEQUENCE [LARGE SCALE GENOMIC DNA]</scope>
    <source>
        <strain evidence="6 7">KK5PA1</strain>
    </source>
</reference>
<gene>
    <name evidence="6" type="ORF">ITX44_10375</name>
</gene>
<dbReference type="InterPro" id="IPR050922">
    <property type="entry name" value="LytR/CpsA/Psr_CW_biosynth"/>
</dbReference>
<evidence type="ECO:0000313" key="6">
    <source>
        <dbReference type="EMBL" id="MBM9504938.1"/>
    </source>
</evidence>
<feature type="domain" description="LytR/CpsA/Psr regulator C-terminal" evidence="5">
    <location>
        <begin position="478"/>
        <end position="569"/>
    </location>
</feature>